<dbReference type="PROSITE" id="PS50234">
    <property type="entry name" value="VWFA"/>
    <property type="match status" value="1"/>
</dbReference>
<dbReference type="OrthoDB" id="1402448at2"/>
<name>A0A7L4ZI40_9FLAO</name>
<evidence type="ECO:0000313" key="3">
    <source>
        <dbReference type="EMBL" id="QHI36403.1"/>
    </source>
</evidence>
<dbReference type="SMART" id="SM00327">
    <property type="entry name" value="VWA"/>
    <property type="match status" value="1"/>
</dbReference>
<keyword evidence="1" id="KW-0802">TPR repeat</keyword>
<dbReference type="InterPro" id="IPR002035">
    <property type="entry name" value="VWF_A"/>
</dbReference>
<dbReference type="InterPro" id="IPR011990">
    <property type="entry name" value="TPR-like_helical_dom_sf"/>
</dbReference>
<dbReference type="Pfam" id="PF00092">
    <property type="entry name" value="VWA"/>
    <property type="match status" value="1"/>
</dbReference>
<reference evidence="3 4" key="1">
    <citation type="journal article" date="2013" name="Int. J. Syst. Evol. Microbiol.">
        <title>Kordia antarctica sp. nov., isolated from Antarctic seawater.</title>
        <authorList>
            <person name="Baek K."/>
            <person name="Choi A."/>
            <person name="Kang I."/>
            <person name="Lee K."/>
            <person name="Cho J.C."/>
        </authorList>
    </citation>
    <scope>NUCLEOTIDE SEQUENCE [LARGE SCALE GENOMIC DNA]</scope>
    <source>
        <strain evidence="3 4">IMCC3317</strain>
    </source>
</reference>
<accession>A0A7L4ZI40</accession>
<proteinExistence type="predicted"/>
<protein>
    <recommendedName>
        <fullName evidence="2">VWFA domain-containing protein</fullName>
    </recommendedName>
</protein>
<dbReference type="SUPFAM" id="SSF48452">
    <property type="entry name" value="TPR-like"/>
    <property type="match status" value="1"/>
</dbReference>
<dbReference type="Proteomes" id="UP000464657">
    <property type="component" value="Chromosome"/>
</dbReference>
<dbReference type="RefSeq" id="WP_160129112.1">
    <property type="nucleotide sequence ID" value="NZ_CP019288.1"/>
</dbReference>
<keyword evidence="4" id="KW-1185">Reference proteome</keyword>
<evidence type="ECO:0000259" key="2">
    <source>
        <dbReference type="PROSITE" id="PS50234"/>
    </source>
</evidence>
<feature type="repeat" description="TPR" evidence="1">
    <location>
        <begin position="552"/>
        <end position="585"/>
    </location>
</feature>
<dbReference type="InterPro" id="IPR036465">
    <property type="entry name" value="vWFA_dom_sf"/>
</dbReference>
<feature type="domain" description="VWFA" evidence="2">
    <location>
        <begin position="299"/>
        <end position="503"/>
    </location>
</feature>
<dbReference type="AlphaFoldDB" id="A0A7L4ZI40"/>
<evidence type="ECO:0000256" key="1">
    <source>
        <dbReference type="PROSITE-ProRule" id="PRU00339"/>
    </source>
</evidence>
<dbReference type="EMBL" id="CP019288">
    <property type="protein sequence ID" value="QHI36403.1"/>
    <property type="molecule type" value="Genomic_DNA"/>
</dbReference>
<dbReference type="KEGG" id="kan:IMCC3317_17660"/>
<organism evidence="3 4">
    <name type="scientific">Kordia antarctica</name>
    <dbReference type="NCBI Taxonomy" id="1218801"/>
    <lineage>
        <taxon>Bacteria</taxon>
        <taxon>Pseudomonadati</taxon>
        <taxon>Bacteroidota</taxon>
        <taxon>Flavobacteriia</taxon>
        <taxon>Flavobacteriales</taxon>
        <taxon>Flavobacteriaceae</taxon>
        <taxon>Kordia</taxon>
    </lineage>
</organism>
<dbReference type="Gene3D" id="3.40.50.410">
    <property type="entry name" value="von Willebrand factor, type A domain"/>
    <property type="match status" value="1"/>
</dbReference>
<gene>
    <name evidence="3" type="ORF">IMCC3317_17660</name>
</gene>
<sequence length="711" mass="81730">MRSIIVFYSLLISFVTYSQPHAELIDSLTNGMTVNLEHGDRFDISVKKIKINGFNYIYGNIYALPAYILLPKKYPIVYKKIVFVLEKNNVTYVVNDLRDQFQGESGEYKMYLNVNTDQDIEISGSIFVLNKESHLNRNKYNKVAKGMLIRKSGSIFIDEDGMEWELQNQIANIYHNPAQNAKFLHKVKKGGEYETIRRIYLCEGEKKRILSSAGIIEVISVQSDTLRGCNIIDPSITKKGGTYNFGQTSLMSIFPQSEHSFFDIQPHGDIAWGNNYNILDTDYPCLENPCEKFDKDISYTLFLIDRSGSMAKRGISGKPKIQEAKEAAIHSLNSMQNNQEIVQEVGFLTFSGGCISDPTANQSLGFSSNIQFVQNSINTISNPNGGTPLKEAIDAATQRFQNYVTQKGSNSVAKLIVLSDGVSSCSKIRPSNVYAKGASYFSKNTFFKKQIIVRYYTIGFDIKPGSEAERDLQYLAERSGGKYLNAKNELELTRAFQRFFKQYTPKKTPISIDLSKKQYTRFNEGIESVNKENYREAKDVFKELSIVYTNDYNIIFNLALMYEANNYFIHAIEMFKKYLQLNPRAKDSKWVLQQIELLQNDYKIFIEYTKRVVNKDLEYLNIYFKKVQNGESLKLAEEFKGFIKEKVEYYKNLPEIFNIGNKHLVINCKEISRSLNKCSKIIRKNSTNWDKNAIPFLSQIYLNLKKLAENW</sequence>
<dbReference type="PROSITE" id="PS50005">
    <property type="entry name" value="TPR"/>
    <property type="match status" value="1"/>
</dbReference>
<dbReference type="Gene3D" id="1.25.40.10">
    <property type="entry name" value="Tetratricopeptide repeat domain"/>
    <property type="match status" value="1"/>
</dbReference>
<dbReference type="InterPro" id="IPR019734">
    <property type="entry name" value="TPR_rpt"/>
</dbReference>
<evidence type="ECO:0000313" key="4">
    <source>
        <dbReference type="Proteomes" id="UP000464657"/>
    </source>
</evidence>
<dbReference type="SUPFAM" id="SSF53300">
    <property type="entry name" value="vWA-like"/>
    <property type="match status" value="1"/>
</dbReference>